<feature type="compositionally biased region" description="Polar residues" evidence="7">
    <location>
        <begin position="766"/>
        <end position="777"/>
    </location>
</feature>
<dbReference type="GO" id="GO:0008270">
    <property type="term" value="F:zinc ion binding"/>
    <property type="evidence" value="ECO:0007669"/>
    <property type="project" value="UniProtKB-KW"/>
</dbReference>
<evidence type="ECO:0000256" key="4">
    <source>
        <dbReference type="ARBA" id="ARBA00022771"/>
    </source>
</evidence>
<evidence type="ECO:0000256" key="7">
    <source>
        <dbReference type="SAM" id="MobiDB-lite"/>
    </source>
</evidence>
<evidence type="ECO:0000313" key="9">
    <source>
        <dbReference type="EMBL" id="PAV76403.1"/>
    </source>
</evidence>
<feature type="compositionally biased region" description="Polar residues" evidence="7">
    <location>
        <begin position="175"/>
        <end position="189"/>
    </location>
</feature>
<feature type="domain" description="C2H2-type" evidence="8">
    <location>
        <begin position="470"/>
        <end position="491"/>
    </location>
</feature>
<feature type="compositionally biased region" description="Basic and acidic residues" evidence="7">
    <location>
        <begin position="706"/>
        <end position="725"/>
    </location>
</feature>
<evidence type="ECO:0000256" key="1">
    <source>
        <dbReference type="ARBA" id="ARBA00004123"/>
    </source>
</evidence>
<dbReference type="SMART" id="SM00355">
    <property type="entry name" value="ZnF_C2H2"/>
    <property type="match status" value="9"/>
</dbReference>
<dbReference type="Gene3D" id="3.30.160.60">
    <property type="entry name" value="Classic Zinc Finger"/>
    <property type="match status" value="2"/>
</dbReference>
<feature type="compositionally biased region" description="Basic and acidic residues" evidence="7">
    <location>
        <begin position="535"/>
        <end position="560"/>
    </location>
</feature>
<keyword evidence="10" id="KW-1185">Reference proteome</keyword>
<keyword evidence="5" id="KW-0862">Zinc</keyword>
<evidence type="ECO:0000256" key="6">
    <source>
        <dbReference type="ARBA" id="ARBA00023242"/>
    </source>
</evidence>
<feature type="compositionally biased region" description="Basic and acidic residues" evidence="7">
    <location>
        <begin position="736"/>
        <end position="764"/>
    </location>
</feature>
<keyword evidence="3" id="KW-0677">Repeat</keyword>
<dbReference type="InterPro" id="IPR013087">
    <property type="entry name" value="Znf_C2H2_type"/>
</dbReference>
<sequence length="950" mass="108163">MEADSETAEASSSIVKKPRKKIVCPVCFVCMQWESEMETHLAEEHLGFLPWMCLHCEFRSCSKEKLSWHCNRYHPTMGSSIGYMPNEQMFEVLKGLMDRAMNEDPETLLQEKEMLERGMEESNRLEAYGKHLMKSLVNEQVVNPPIRQPLPRPSLMIEPPKKRYRIVSGLQPGSRTQLRLTLASPTSVVPVQMLPSNKGRKSRGGKTDRSSHSPGPMQFLPSSDSADSPSSSKIQLPESVATASVTVHASDQPLDLQQLIQGVIKTEQVDNELDWMSQASGEDSQEELKEQIAILCSGLSNKTPQCGKCKEVLRKGSPDEHVFFHMWSDDKKMARYVCSFPSCSVGCHISQLVSIHIQHEHSGPVKFNVIDALNSQMMDVFRMTFDECFAHLQNADSKETEENAVNTSLIQEMRSKNRLATLIRGDFPVNETRVVNCTVCNVALDKKPTYVLNHISAHMLKSFKKIRFSCNVCDYNCAVQSTIQTHGMKCHSNANCFQDHINEWDLETVKKCSMMCFGNETFLLQIMPQKWIHHQPEQNGDSKNDGEIPEKNDEKREDRNMTPTSSNSSSAVSPLPHSNRPKMAGRKKEIVALHCGMCKQQVYANQTNDIITHLTLHLHLDMNLSRYRCKTCGWKNPIRSEVANHCILTHGVNLCFDDLIMNWDLQTIKTISELCFNDGEIILEGMPFKWRTRHLLKNWDDGRVKKELKPKEEKPKKQIKENGEKRRSKRISKASNSEKMRTSDEEEKMVDKKELEVRNSKGRSESGMNKQKSASSTTRKKKNITLPCKICNKTFKFLDSNHLLRHVSSHMKKLFDMDRFRCSLCEYSTPNRDNILQHLLDEHDTGKDGIIDDSVNWKDDKIQEASELCFGEPGLLFELLPRRISQGSRNEARNTAMPELSLNSEQEATSQHLSPSLLATNCHSPPTATVFIEPSTTKEIHLFDILNRAG</sequence>
<comment type="caution">
    <text evidence="9">The sequence shown here is derived from an EMBL/GenBank/DDBJ whole genome shotgun (WGS) entry which is preliminary data.</text>
</comment>
<dbReference type="InterPro" id="IPR050888">
    <property type="entry name" value="ZnF_C2H2-type_TF"/>
</dbReference>
<feature type="compositionally biased region" description="Low complexity" evidence="7">
    <location>
        <begin position="221"/>
        <end position="232"/>
    </location>
</feature>
<comment type="subcellular location">
    <subcellularLocation>
        <location evidence="1">Nucleus</location>
    </subcellularLocation>
</comment>
<evidence type="ECO:0000256" key="3">
    <source>
        <dbReference type="ARBA" id="ARBA00022737"/>
    </source>
</evidence>
<evidence type="ECO:0000256" key="5">
    <source>
        <dbReference type="ARBA" id="ARBA00022833"/>
    </source>
</evidence>
<evidence type="ECO:0000313" key="10">
    <source>
        <dbReference type="Proteomes" id="UP000218231"/>
    </source>
</evidence>
<keyword evidence="6" id="KW-0539">Nucleus</keyword>
<dbReference type="PANTHER" id="PTHR24406">
    <property type="entry name" value="TRANSCRIPTIONAL REPRESSOR CTCFL-RELATED"/>
    <property type="match status" value="1"/>
</dbReference>
<feature type="region of interest" description="Disordered" evidence="7">
    <location>
        <begin position="706"/>
        <end position="780"/>
    </location>
</feature>
<dbReference type="Proteomes" id="UP000218231">
    <property type="component" value="Unassembled WGS sequence"/>
</dbReference>
<dbReference type="GO" id="GO:0005634">
    <property type="term" value="C:nucleus"/>
    <property type="evidence" value="ECO:0007669"/>
    <property type="project" value="UniProtKB-SubCell"/>
</dbReference>
<feature type="region of interest" description="Disordered" evidence="7">
    <location>
        <begin position="535"/>
        <end position="583"/>
    </location>
</feature>
<proteinExistence type="predicted"/>
<feature type="compositionally biased region" description="Low complexity" evidence="7">
    <location>
        <begin position="563"/>
        <end position="578"/>
    </location>
</feature>
<dbReference type="OrthoDB" id="2687452at2759"/>
<dbReference type="EMBL" id="LIAE01007888">
    <property type="protein sequence ID" value="PAV76403.1"/>
    <property type="molecule type" value="Genomic_DNA"/>
</dbReference>
<feature type="region of interest" description="Disordered" evidence="7">
    <location>
        <begin position="175"/>
        <end position="237"/>
    </location>
</feature>
<organism evidence="9 10">
    <name type="scientific">Diploscapter pachys</name>
    <dbReference type="NCBI Taxonomy" id="2018661"/>
    <lineage>
        <taxon>Eukaryota</taxon>
        <taxon>Metazoa</taxon>
        <taxon>Ecdysozoa</taxon>
        <taxon>Nematoda</taxon>
        <taxon>Chromadorea</taxon>
        <taxon>Rhabditida</taxon>
        <taxon>Rhabditina</taxon>
        <taxon>Rhabditomorpha</taxon>
        <taxon>Rhabditoidea</taxon>
        <taxon>Rhabditidae</taxon>
        <taxon>Diploscapter</taxon>
    </lineage>
</organism>
<evidence type="ECO:0000256" key="2">
    <source>
        <dbReference type="ARBA" id="ARBA00022723"/>
    </source>
</evidence>
<keyword evidence="4" id="KW-0863">Zinc-finger</keyword>
<name>A0A2A2KRH7_9BILA</name>
<protein>
    <recommendedName>
        <fullName evidence="8">C2H2-type domain-containing protein</fullName>
    </recommendedName>
</protein>
<dbReference type="STRING" id="2018661.A0A2A2KRH7"/>
<dbReference type="PROSITE" id="PS00028">
    <property type="entry name" value="ZINC_FINGER_C2H2_1"/>
    <property type="match status" value="1"/>
</dbReference>
<reference evidence="9 10" key="1">
    <citation type="journal article" date="2017" name="Curr. Biol.">
        <title>Genome architecture and evolution of a unichromosomal asexual nematode.</title>
        <authorList>
            <person name="Fradin H."/>
            <person name="Zegar C."/>
            <person name="Gutwein M."/>
            <person name="Lucas J."/>
            <person name="Kovtun M."/>
            <person name="Corcoran D."/>
            <person name="Baugh L.R."/>
            <person name="Kiontke K."/>
            <person name="Gunsalus K."/>
            <person name="Fitch D.H."/>
            <person name="Piano F."/>
        </authorList>
    </citation>
    <scope>NUCLEOTIDE SEQUENCE [LARGE SCALE GENOMIC DNA]</scope>
    <source>
        <strain evidence="9">PF1309</strain>
    </source>
</reference>
<accession>A0A2A2KRH7</accession>
<evidence type="ECO:0000259" key="8">
    <source>
        <dbReference type="PROSITE" id="PS00028"/>
    </source>
</evidence>
<keyword evidence="2" id="KW-0479">Metal-binding</keyword>
<gene>
    <name evidence="9" type="ORF">WR25_05653</name>
</gene>
<dbReference type="AlphaFoldDB" id="A0A2A2KRH7"/>